<gene>
    <name evidence="1" type="ORF">N3K66_005841</name>
</gene>
<evidence type="ECO:0000313" key="1">
    <source>
        <dbReference type="EMBL" id="KAI9899380.1"/>
    </source>
</evidence>
<proteinExistence type="predicted"/>
<organism evidence="1 2">
    <name type="scientific">Trichothecium roseum</name>
    <dbReference type="NCBI Taxonomy" id="47278"/>
    <lineage>
        <taxon>Eukaryota</taxon>
        <taxon>Fungi</taxon>
        <taxon>Dikarya</taxon>
        <taxon>Ascomycota</taxon>
        <taxon>Pezizomycotina</taxon>
        <taxon>Sordariomycetes</taxon>
        <taxon>Hypocreomycetidae</taxon>
        <taxon>Hypocreales</taxon>
        <taxon>Hypocreales incertae sedis</taxon>
        <taxon>Trichothecium</taxon>
    </lineage>
</organism>
<reference evidence="1" key="1">
    <citation type="submission" date="2022-10" db="EMBL/GenBank/DDBJ databases">
        <title>Complete Genome of Trichothecium roseum strain YXFP-22015, a Plant Pathogen Isolated from Citrus.</title>
        <authorList>
            <person name="Wang Y."/>
            <person name="Zhu L."/>
        </authorList>
    </citation>
    <scope>NUCLEOTIDE SEQUENCE</scope>
    <source>
        <strain evidence="1">YXFP-22015</strain>
    </source>
</reference>
<protein>
    <submittedName>
        <fullName evidence="1">Uncharacterized protein</fullName>
    </submittedName>
</protein>
<dbReference type="EMBL" id="CM047944">
    <property type="protein sequence ID" value="KAI9899380.1"/>
    <property type="molecule type" value="Genomic_DNA"/>
</dbReference>
<dbReference type="Proteomes" id="UP001163324">
    <property type="component" value="Chromosome 5"/>
</dbReference>
<keyword evidence="2" id="KW-1185">Reference proteome</keyword>
<accession>A0ACC0UZQ9</accession>
<sequence length="202" mass="21540">MLSQAFALTALLAGRAALAGTPQGFVPSTNRTFEVSYSGTVVSNGNSVPLDDVHLSPQISFEAQADNTSHVLVMLDLDAPYGPTDNKYSPLLHWSKVFDPQATSLAANGSTAESDFAFYVSPNPPVGSTPHRYVFLLFSAAAAAFEIPESFRGLDPANITERLVFDIDGFVREGKLDLAAANWFTSVNSTAAEDVDVPSGFF</sequence>
<name>A0ACC0UZQ9_9HYPO</name>
<comment type="caution">
    <text evidence="1">The sequence shown here is derived from an EMBL/GenBank/DDBJ whole genome shotgun (WGS) entry which is preliminary data.</text>
</comment>
<evidence type="ECO:0000313" key="2">
    <source>
        <dbReference type="Proteomes" id="UP001163324"/>
    </source>
</evidence>